<keyword evidence="5 8" id="KW-0812">Transmembrane</keyword>
<sequence>MALDLGWLTFGSGAVICVAIAVAYLVFGMVGFGTALVASPALALYLPLAKIVPLLALMDMLAAMTNIYKDGRKADVQELKRLVPLMVVGSLVGAAILLKTRPEVMLLVLGIFVVAYSLYSLSKFSPKRKFNPGAAVPFGLVGGVFSALFGSGGFIYAIYLSGRIEQKEGMRVTQTTLIGLSTLTRVILFLLAGVYADISIVLLALVLLPVMLVGVNAGRRITLRLTRDQFIKIINVVVLCSGVVLIGRYLGQ</sequence>
<organism evidence="9 10">
    <name type="scientific">Azohydromonas lata</name>
    <dbReference type="NCBI Taxonomy" id="45677"/>
    <lineage>
        <taxon>Bacteria</taxon>
        <taxon>Pseudomonadati</taxon>
        <taxon>Pseudomonadota</taxon>
        <taxon>Betaproteobacteria</taxon>
        <taxon>Burkholderiales</taxon>
        <taxon>Sphaerotilaceae</taxon>
        <taxon>Azohydromonas</taxon>
    </lineage>
</organism>
<protein>
    <recommendedName>
        <fullName evidence="8">Probable membrane transporter protein</fullName>
    </recommendedName>
</protein>
<evidence type="ECO:0000256" key="8">
    <source>
        <dbReference type="RuleBase" id="RU363041"/>
    </source>
</evidence>
<dbReference type="InterPro" id="IPR002781">
    <property type="entry name" value="TM_pro_TauE-like"/>
</dbReference>
<evidence type="ECO:0000313" key="9">
    <source>
        <dbReference type="EMBL" id="MDZ5458717.1"/>
    </source>
</evidence>
<reference evidence="9 10" key="1">
    <citation type="submission" date="2023-11" db="EMBL/GenBank/DDBJ databases">
        <title>Draft genome of Azohydromonas lata strain H1 (DSM1123), a polyhydroxyalkanoate producer.</title>
        <authorList>
            <person name="Traversa D."/>
            <person name="D'Addabbo P."/>
            <person name="Pazzani C."/>
            <person name="Manzari C."/>
            <person name="Chiara M."/>
            <person name="Scrascia M."/>
        </authorList>
    </citation>
    <scope>NUCLEOTIDE SEQUENCE [LARGE SCALE GENOMIC DNA]</scope>
    <source>
        <strain evidence="9 10">H1</strain>
    </source>
</reference>
<keyword evidence="7 8" id="KW-0472">Membrane</keyword>
<dbReference type="RefSeq" id="WP_322466725.1">
    <property type="nucleotide sequence ID" value="NZ_JAXOJX010000033.1"/>
</dbReference>
<name>A0ABU5IHT6_9BURK</name>
<evidence type="ECO:0000256" key="3">
    <source>
        <dbReference type="ARBA" id="ARBA00022448"/>
    </source>
</evidence>
<dbReference type="Pfam" id="PF01925">
    <property type="entry name" value="TauE"/>
    <property type="match status" value="1"/>
</dbReference>
<accession>A0ABU5IHT6</accession>
<evidence type="ECO:0000256" key="5">
    <source>
        <dbReference type="ARBA" id="ARBA00022692"/>
    </source>
</evidence>
<dbReference type="Proteomes" id="UP001293718">
    <property type="component" value="Unassembled WGS sequence"/>
</dbReference>
<evidence type="ECO:0000256" key="4">
    <source>
        <dbReference type="ARBA" id="ARBA00022475"/>
    </source>
</evidence>
<feature type="transmembrane region" description="Helical" evidence="8">
    <location>
        <begin position="105"/>
        <end position="122"/>
    </location>
</feature>
<dbReference type="PANTHER" id="PTHR30269:SF32">
    <property type="entry name" value="MEMBRANE TRANSPORTER PROTEIN-RELATED"/>
    <property type="match status" value="1"/>
</dbReference>
<proteinExistence type="inferred from homology"/>
<feature type="transmembrane region" description="Helical" evidence="8">
    <location>
        <begin position="134"/>
        <end position="160"/>
    </location>
</feature>
<comment type="similarity">
    <text evidence="2 8">Belongs to the 4-toluene sulfonate uptake permease (TSUP) (TC 2.A.102) family.</text>
</comment>
<evidence type="ECO:0000256" key="6">
    <source>
        <dbReference type="ARBA" id="ARBA00022989"/>
    </source>
</evidence>
<comment type="subcellular location">
    <subcellularLocation>
        <location evidence="1 8">Cell membrane</location>
        <topology evidence="1 8">Multi-pass membrane protein</topology>
    </subcellularLocation>
</comment>
<keyword evidence="6 8" id="KW-1133">Transmembrane helix</keyword>
<comment type="caution">
    <text evidence="9">The sequence shown here is derived from an EMBL/GenBank/DDBJ whole genome shotgun (WGS) entry which is preliminary data.</text>
</comment>
<keyword evidence="4 8" id="KW-1003">Cell membrane</keyword>
<feature type="transmembrane region" description="Helical" evidence="8">
    <location>
        <begin position="42"/>
        <end position="62"/>
    </location>
</feature>
<feature type="transmembrane region" description="Helical" evidence="8">
    <location>
        <begin position="82"/>
        <end position="98"/>
    </location>
</feature>
<dbReference type="EMBL" id="JAXOJX010000033">
    <property type="protein sequence ID" value="MDZ5458717.1"/>
    <property type="molecule type" value="Genomic_DNA"/>
</dbReference>
<evidence type="ECO:0000256" key="1">
    <source>
        <dbReference type="ARBA" id="ARBA00004651"/>
    </source>
</evidence>
<evidence type="ECO:0000256" key="2">
    <source>
        <dbReference type="ARBA" id="ARBA00009142"/>
    </source>
</evidence>
<feature type="transmembrane region" description="Helical" evidence="8">
    <location>
        <begin position="230"/>
        <end position="250"/>
    </location>
</feature>
<dbReference type="InterPro" id="IPR052017">
    <property type="entry name" value="TSUP"/>
</dbReference>
<keyword evidence="10" id="KW-1185">Reference proteome</keyword>
<gene>
    <name evidence="9" type="ORF">SM757_19235</name>
</gene>
<keyword evidence="3" id="KW-0813">Transport</keyword>
<evidence type="ECO:0000256" key="7">
    <source>
        <dbReference type="ARBA" id="ARBA00023136"/>
    </source>
</evidence>
<dbReference type="PANTHER" id="PTHR30269">
    <property type="entry name" value="TRANSMEMBRANE PROTEIN YFCA"/>
    <property type="match status" value="1"/>
</dbReference>
<evidence type="ECO:0000313" key="10">
    <source>
        <dbReference type="Proteomes" id="UP001293718"/>
    </source>
</evidence>
<feature type="transmembrane region" description="Helical" evidence="8">
    <location>
        <begin position="6"/>
        <end position="30"/>
    </location>
</feature>